<accession>A0A5C1ATQ3</accession>
<evidence type="ECO:0000313" key="1">
    <source>
        <dbReference type="EMBL" id="QEL20982.1"/>
    </source>
</evidence>
<dbReference type="OrthoDB" id="286101at2"/>
<dbReference type="KEGG" id="lrs:PX52LOC_08110"/>
<dbReference type="AlphaFoldDB" id="A0A5C1ATQ3"/>
<dbReference type="EMBL" id="CP042425">
    <property type="protein sequence ID" value="QEL20982.1"/>
    <property type="molecule type" value="Genomic_DNA"/>
</dbReference>
<evidence type="ECO:0000313" key="2">
    <source>
        <dbReference type="Proteomes" id="UP000324974"/>
    </source>
</evidence>
<reference evidence="2" key="1">
    <citation type="submission" date="2019-08" db="EMBL/GenBank/DDBJ databases">
        <title>Limnoglobus roseus gen. nov., sp. nov., a novel freshwater planctomycete with a giant genome from the family Gemmataceae.</title>
        <authorList>
            <person name="Kulichevskaya I.S."/>
            <person name="Naumoff D.G."/>
            <person name="Miroshnikov K."/>
            <person name="Ivanova A."/>
            <person name="Philippov D.A."/>
            <person name="Hakobyan A."/>
            <person name="Rijpstra I.C."/>
            <person name="Sinninghe Damste J.S."/>
            <person name="Liesack W."/>
            <person name="Dedysh S.N."/>
        </authorList>
    </citation>
    <scope>NUCLEOTIDE SEQUENCE [LARGE SCALE GENOMIC DNA]</scope>
    <source>
        <strain evidence="2">PX52</strain>
    </source>
</reference>
<keyword evidence="2" id="KW-1185">Reference proteome</keyword>
<dbReference type="Proteomes" id="UP000324974">
    <property type="component" value="Chromosome"/>
</dbReference>
<gene>
    <name evidence="1" type="ORF">PX52LOC_08110</name>
</gene>
<protein>
    <submittedName>
        <fullName evidence="1">Uncharacterized protein</fullName>
    </submittedName>
</protein>
<dbReference type="RefSeq" id="WP_149115225.1">
    <property type="nucleotide sequence ID" value="NZ_CP042425.1"/>
</dbReference>
<sequence>MSDPFPVENRANLSPETFEELAGIVSRQTSIKHALDWLLAMSPPAVPVDAIAQDEFSHDIPFPYPAGCWLVYECT</sequence>
<proteinExistence type="predicted"/>
<name>A0A5C1ATQ3_9BACT</name>
<organism evidence="1 2">
    <name type="scientific">Limnoglobus roseus</name>
    <dbReference type="NCBI Taxonomy" id="2598579"/>
    <lineage>
        <taxon>Bacteria</taxon>
        <taxon>Pseudomonadati</taxon>
        <taxon>Planctomycetota</taxon>
        <taxon>Planctomycetia</taxon>
        <taxon>Gemmatales</taxon>
        <taxon>Gemmataceae</taxon>
        <taxon>Limnoglobus</taxon>
    </lineage>
</organism>